<sequence length="69" mass="7143">MNQTPSQTAAIEAETPLPFGCRVVTPLVPAILVLFGPDLGTTLAAPPVIQSDRTTGGLVGSEGQRQRAE</sequence>
<dbReference type="AlphaFoldDB" id="A0A2P2NIF9"/>
<evidence type="ECO:0000256" key="1">
    <source>
        <dbReference type="SAM" id="MobiDB-lite"/>
    </source>
</evidence>
<name>A0A2P2NIF9_RHIMU</name>
<evidence type="ECO:0000313" key="2">
    <source>
        <dbReference type="EMBL" id="MBX42247.1"/>
    </source>
</evidence>
<proteinExistence type="predicted"/>
<protein>
    <submittedName>
        <fullName evidence="2">Uncharacterized protein</fullName>
    </submittedName>
</protein>
<feature type="region of interest" description="Disordered" evidence="1">
    <location>
        <begin position="45"/>
        <end position="69"/>
    </location>
</feature>
<dbReference type="EMBL" id="GGEC01061763">
    <property type="protein sequence ID" value="MBX42247.1"/>
    <property type="molecule type" value="Transcribed_RNA"/>
</dbReference>
<organism evidence="2">
    <name type="scientific">Rhizophora mucronata</name>
    <name type="common">Asiatic mangrove</name>
    <dbReference type="NCBI Taxonomy" id="61149"/>
    <lineage>
        <taxon>Eukaryota</taxon>
        <taxon>Viridiplantae</taxon>
        <taxon>Streptophyta</taxon>
        <taxon>Embryophyta</taxon>
        <taxon>Tracheophyta</taxon>
        <taxon>Spermatophyta</taxon>
        <taxon>Magnoliopsida</taxon>
        <taxon>eudicotyledons</taxon>
        <taxon>Gunneridae</taxon>
        <taxon>Pentapetalae</taxon>
        <taxon>rosids</taxon>
        <taxon>fabids</taxon>
        <taxon>Malpighiales</taxon>
        <taxon>Rhizophoraceae</taxon>
        <taxon>Rhizophora</taxon>
    </lineage>
</organism>
<accession>A0A2P2NIF9</accession>
<reference evidence="2" key="1">
    <citation type="submission" date="2018-02" db="EMBL/GenBank/DDBJ databases">
        <title>Rhizophora mucronata_Transcriptome.</title>
        <authorList>
            <person name="Meera S.P."/>
            <person name="Sreeshan A."/>
            <person name="Augustine A."/>
        </authorList>
    </citation>
    <scope>NUCLEOTIDE SEQUENCE</scope>
    <source>
        <tissue evidence="2">Leaf</tissue>
    </source>
</reference>